<protein>
    <recommendedName>
        <fullName evidence="3">Apea-like HEPN domain-containing protein</fullName>
    </recommendedName>
</protein>
<evidence type="ECO:0000313" key="2">
    <source>
        <dbReference type="Proteomes" id="UP000551616"/>
    </source>
</evidence>
<gene>
    <name evidence="1" type="ORF">HOV93_38780</name>
</gene>
<reference evidence="1 2" key="1">
    <citation type="submission" date="2020-05" db="EMBL/GenBank/DDBJ databases">
        <title>Bremerella alba sp. nov., a novel planctomycete isolated from the surface of the macroalga Fucus spiralis.</title>
        <authorList>
            <person name="Godinho O."/>
            <person name="Botelho R."/>
            <person name="Albuquerque L."/>
            <person name="Wiegand S."/>
            <person name="Da Costa M.S."/>
            <person name="Lobo-Da-Cunha A."/>
            <person name="Jogler C."/>
            <person name="Lage O.M."/>
        </authorList>
    </citation>
    <scope>NUCLEOTIDE SEQUENCE [LARGE SCALE GENOMIC DNA]</scope>
    <source>
        <strain evidence="1 2">FF15</strain>
    </source>
</reference>
<keyword evidence="2" id="KW-1185">Reference proteome</keyword>
<dbReference type="EMBL" id="JABRWO010000011">
    <property type="protein sequence ID" value="MBA2116686.1"/>
    <property type="molecule type" value="Genomic_DNA"/>
</dbReference>
<name>A0A7V8V884_9BACT</name>
<accession>A0A7V8V884</accession>
<comment type="caution">
    <text evidence="1">The sequence shown here is derived from an EMBL/GenBank/DDBJ whole genome shotgun (WGS) entry which is preliminary data.</text>
</comment>
<proteinExistence type="predicted"/>
<dbReference type="AlphaFoldDB" id="A0A7V8V884"/>
<dbReference type="Proteomes" id="UP000551616">
    <property type="component" value="Unassembled WGS sequence"/>
</dbReference>
<sequence>MPDANHPHDYQRSINQYQLSVRLFGPIQLSPELNRRTDRVIKSHSQDRDHFTEITISENRMQGGIVVDYYVKARSRRSAEQVGYVYLSQLCDLLSAVTDCPVQFFQTEEQARGEGGRQHRQPMRNARTVHLEEWSWITGSLVALRRDHPRYLAAASWFRKGLTGDDCLDQFCCFFRVIERLAASYANKSQWKKEEGGVRRAIAQLTDDLFGTNGIPELLANESRIKEATTLRNNISHGNEPITIEMIETASALLYPIQDAAFCVLDCLRKRKLQFDS</sequence>
<evidence type="ECO:0000313" key="1">
    <source>
        <dbReference type="EMBL" id="MBA2116686.1"/>
    </source>
</evidence>
<evidence type="ECO:0008006" key="3">
    <source>
        <dbReference type="Google" id="ProtNLM"/>
    </source>
</evidence>
<organism evidence="1 2">
    <name type="scientific">Bremerella alba</name>
    <dbReference type="NCBI Taxonomy" id="980252"/>
    <lineage>
        <taxon>Bacteria</taxon>
        <taxon>Pseudomonadati</taxon>
        <taxon>Planctomycetota</taxon>
        <taxon>Planctomycetia</taxon>
        <taxon>Pirellulales</taxon>
        <taxon>Pirellulaceae</taxon>
        <taxon>Bremerella</taxon>
    </lineage>
</organism>